<dbReference type="KEGG" id="ome:OLMES_0874"/>
<keyword evidence="1" id="KW-0378">Hydrolase</keyword>
<dbReference type="CDD" id="cd00586">
    <property type="entry name" value="4HBT"/>
    <property type="match status" value="1"/>
</dbReference>
<dbReference type="GO" id="GO:0047617">
    <property type="term" value="F:fatty acyl-CoA hydrolase activity"/>
    <property type="evidence" value="ECO:0007669"/>
    <property type="project" value="TreeGrafter"/>
</dbReference>
<dbReference type="Pfam" id="PF13279">
    <property type="entry name" value="4HBT_2"/>
    <property type="match status" value="1"/>
</dbReference>
<dbReference type="InterPro" id="IPR029069">
    <property type="entry name" value="HotDog_dom_sf"/>
</dbReference>
<gene>
    <name evidence="2" type="ORF">OLMES_0874</name>
</gene>
<keyword evidence="3" id="KW-1185">Reference proteome</keyword>
<reference evidence="2 3" key="1">
    <citation type="submission" date="2017-05" db="EMBL/GenBank/DDBJ databases">
        <title>Genomic insights into alkan degradation activity of Oleiphilus messinensis.</title>
        <authorList>
            <person name="Kozyavkin S.A."/>
            <person name="Slesarev A.I."/>
            <person name="Golyshin P.N."/>
            <person name="Korzhenkov A."/>
            <person name="Golyshina O.N."/>
            <person name="Toshchakov S.V."/>
        </authorList>
    </citation>
    <scope>NUCLEOTIDE SEQUENCE [LARGE SCALE GENOMIC DNA]</scope>
    <source>
        <strain evidence="2 3">ME102</strain>
    </source>
</reference>
<evidence type="ECO:0000313" key="3">
    <source>
        <dbReference type="Proteomes" id="UP000196027"/>
    </source>
</evidence>
<dbReference type="EMBL" id="CP021425">
    <property type="protein sequence ID" value="ARU54961.1"/>
    <property type="molecule type" value="Genomic_DNA"/>
</dbReference>
<protein>
    <submittedName>
        <fullName evidence="2">Thioesterase</fullName>
    </submittedName>
</protein>
<dbReference type="SUPFAM" id="SSF54637">
    <property type="entry name" value="Thioesterase/thiol ester dehydrase-isomerase"/>
    <property type="match status" value="1"/>
</dbReference>
<name>A0A1Y0I3H0_9GAMM</name>
<dbReference type="Gene3D" id="3.10.129.10">
    <property type="entry name" value="Hotdog Thioesterase"/>
    <property type="match status" value="1"/>
</dbReference>
<proteinExistence type="predicted"/>
<sequence length="160" mass="18156">MLIQPLMNENTEIDWQYPNPYLTDINVSPQDTDRLGHTNNVRYLAWLEDAAWGHITELGLGWDVKEALGRAMAIVRTEVDYLAASYAGDHLLLGTWITSSDFKYQSTREFQLVRYQDHKVVLRAKMQFACIVLKSGRLSKMPVEFVTAHRAGLEAAGVPC</sequence>
<organism evidence="2 3">
    <name type="scientific">Oleiphilus messinensis</name>
    <dbReference type="NCBI Taxonomy" id="141451"/>
    <lineage>
        <taxon>Bacteria</taxon>
        <taxon>Pseudomonadati</taxon>
        <taxon>Pseudomonadota</taxon>
        <taxon>Gammaproteobacteria</taxon>
        <taxon>Oceanospirillales</taxon>
        <taxon>Oleiphilaceae</taxon>
        <taxon>Oleiphilus</taxon>
    </lineage>
</organism>
<evidence type="ECO:0000256" key="1">
    <source>
        <dbReference type="ARBA" id="ARBA00022801"/>
    </source>
</evidence>
<dbReference type="PANTHER" id="PTHR31793">
    <property type="entry name" value="4-HYDROXYBENZOYL-COA THIOESTERASE FAMILY MEMBER"/>
    <property type="match status" value="1"/>
</dbReference>
<dbReference type="RefSeq" id="WP_198343213.1">
    <property type="nucleotide sequence ID" value="NZ_CP021425.1"/>
</dbReference>
<evidence type="ECO:0000313" key="2">
    <source>
        <dbReference type="EMBL" id="ARU54961.1"/>
    </source>
</evidence>
<accession>A0A1Y0I3H0</accession>
<dbReference type="InterPro" id="IPR050563">
    <property type="entry name" value="4-hydroxybenzoyl-CoA_TE"/>
</dbReference>
<dbReference type="PANTHER" id="PTHR31793:SF37">
    <property type="entry name" value="ACYL-COA THIOESTER HYDROLASE YBGC"/>
    <property type="match status" value="1"/>
</dbReference>
<dbReference type="AlphaFoldDB" id="A0A1Y0I3H0"/>
<dbReference type="Proteomes" id="UP000196027">
    <property type="component" value="Chromosome"/>
</dbReference>